<keyword evidence="8" id="KW-0067">ATP-binding</keyword>
<dbReference type="Gene3D" id="3.30.565.10">
    <property type="entry name" value="Histidine kinase-like ATPase, C-terminal domain"/>
    <property type="match status" value="1"/>
</dbReference>
<dbReference type="GO" id="GO:0000155">
    <property type="term" value="F:phosphorelay sensor kinase activity"/>
    <property type="evidence" value="ECO:0007669"/>
    <property type="project" value="InterPro"/>
</dbReference>
<dbReference type="InterPro" id="IPR010559">
    <property type="entry name" value="Sig_transdc_His_kin_internal"/>
</dbReference>
<keyword evidence="9 12" id="KW-1133">Transmembrane helix</keyword>
<feature type="transmembrane region" description="Helical" evidence="12">
    <location>
        <begin position="181"/>
        <end position="203"/>
    </location>
</feature>
<keyword evidence="2" id="KW-1003">Cell membrane</keyword>
<evidence type="ECO:0000256" key="10">
    <source>
        <dbReference type="ARBA" id="ARBA00023012"/>
    </source>
</evidence>
<dbReference type="AlphaFoldDB" id="A0A267MJ11"/>
<dbReference type="PANTHER" id="PTHR34220">
    <property type="entry name" value="SENSOR HISTIDINE KINASE YPDA"/>
    <property type="match status" value="1"/>
</dbReference>
<sequence>MCMKNNFISIKEKLIVSYILILIILIWIGGYSLYTINRISSQYNEFVEKLDTLSNVKNSIKESKNSLDNLLLTRSTNYIDDIYSSIDTSYGELNKLSRRNMTKEEYNLMVDLRKLIGSYRAYSEETFRVALGTADERYIINYNNSTKVYNYIMESVDEINNKIYEENFRKYKIIKEHNLKFTRAIIVIFIISISISIMFIFFFSRKLIQNVNALTNQAEEVSKGNFEVDNLKIDSQDEIGILFNSFNIMVKEIKYLLSEVENKTRLEKEAQFLALQSQINPHFLFNTLNVIAKTALIEGSDNTCDLIESLSDILRYTLRNVNSTVTLEEEVYSLRQYIYIQKTRFGDRIKYIENIDDDLLNYKIPLLSLQPIVENAFKHGLEGKEQGGEIEVRINSIKNYIKIEIRDNGKGFYPYMYSKENAGIGVKNVRERLGIYFKNKSLLFFYNTKEGALVKIIIPKVE</sequence>
<evidence type="ECO:0000256" key="6">
    <source>
        <dbReference type="ARBA" id="ARBA00022741"/>
    </source>
</evidence>
<evidence type="ECO:0000256" key="1">
    <source>
        <dbReference type="ARBA" id="ARBA00004651"/>
    </source>
</evidence>
<dbReference type="PROSITE" id="PS50885">
    <property type="entry name" value="HAMP"/>
    <property type="match status" value="1"/>
</dbReference>
<name>A0A267MJ11_9FIRM</name>
<feature type="domain" description="HAMP" evidence="13">
    <location>
        <begin position="205"/>
        <end position="258"/>
    </location>
</feature>
<keyword evidence="3" id="KW-0597">Phosphoprotein</keyword>
<gene>
    <name evidence="14" type="ORF">CCE28_09890</name>
</gene>
<evidence type="ECO:0000256" key="3">
    <source>
        <dbReference type="ARBA" id="ARBA00022553"/>
    </source>
</evidence>
<evidence type="ECO:0000256" key="7">
    <source>
        <dbReference type="ARBA" id="ARBA00022777"/>
    </source>
</evidence>
<dbReference type="Pfam" id="PF06580">
    <property type="entry name" value="His_kinase"/>
    <property type="match status" value="1"/>
</dbReference>
<dbReference type="InterPro" id="IPR036890">
    <property type="entry name" value="HATPase_C_sf"/>
</dbReference>
<evidence type="ECO:0000256" key="8">
    <source>
        <dbReference type="ARBA" id="ARBA00022840"/>
    </source>
</evidence>
<evidence type="ECO:0000259" key="13">
    <source>
        <dbReference type="PROSITE" id="PS50885"/>
    </source>
</evidence>
<dbReference type="SMART" id="SM00304">
    <property type="entry name" value="HAMP"/>
    <property type="match status" value="1"/>
</dbReference>
<dbReference type="Proteomes" id="UP000216024">
    <property type="component" value="Unassembled WGS sequence"/>
</dbReference>
<accession>A0A267MJ11</accession>
<proteinExistence type="predicted"/>
<dbReference type="SUPFAM" id="SSF55874">
    <property type="entry name" value="ATPase domain of HSP90 chaperone/DNA topoisomerase II/histidine kinase"/>
    <property type="match status" value="1"/>
</dbReference>
<dbReference type="EMBL" id="NIBG01000007">
    <property type="protein sequence ID" value="PAB59516.1"/>
    <property type="molecule type" value="Genomic_DNA"/>
</dbReference>
<dbReference type="Pfam" id="PF00672">
    <property type="entry name" value="HAMP"/>
    <property type="match status" value="1"/>
</dbReference>
<keyword evidence="7" id="KW-0418">Kinase</keyword>
<dbReference type="GO" id="GO:0005524">
    <property type="term" value="F:ATP binding"/>
    <property type="evidence" value="ECO:0007669"/>
    <property type="project" value="UniProtKB-KW"/>
</dbReference>
<keyword evidence="10" id="KW-0902">Two-component regulatory system</keyword>
<evidence type="ECO:0000256" key="5">
    <source>
        <dbReference type="ARBA" id="ARBA00022692"/>
    </source>
</evidence>
<evidence type="ECO:0000313" key="15">
    <source>
        <dbReference type="Proteomes" id="UP000216024"/>
    </source>
</evidence>
<protein>
    <recommendedName>
        <fullName evidence="13">HAMP domain-containing protein</fullName>
    </recommendedName>
</protein>
<evidence type="ECO:0000256" key="9">
    <source>
        <dbReference type="ARBA" id="ARBA00022989"/>
    </source>
</evidence>
<keyword evidence="5 12" id="KW-0812">Transmembrane</keyword>
<evidence type="ECO:0000256" key="2">
    <source>
        <dbReference type="ARBA" id="ARBA00022475"/>
    </source>
</evidence>
<dbReference type="InterPro" id="IPR024478">
    <property type="entry name" value="HlyB_4HB_MCP"/>
</dbReference>
<keyword evidence="15" id="KW-1185">Reference proteome</keyword>
<dbReference type="PANTHER" id="PTHR34220:SF11">
    <property type="entry name" value="SENSOR PROTEIN KINASE HPTS"/>
    <property type="match status" value="1"/>
</dbReference>
<evidence type="ECO:0000256" key="12">
    <source>
        <dbReference type="SAM" id="Phobius"/>
    </source>
</evidence>
<dbReference type="InterPro" id="IPR050640">
    <property type="entry name" value="Bact_2-comp_sensor_kinase"/>
</dbReference>
<keyword evidence="4" id="KW-0808">Transferase</keyword>
<dbReference type="CDD" id="cd06225">
    <property type="entry name" value="HAMP"/>
    <property type="match status" value="1"/>
</dbReference>
<reference evidence="14 15" key="1">
    <citation type="submission" date="2017-06" db="EMBL/GenBank/DDBJ databases">
        <title>Draft genome sequence of anaerobic fermentative bacterium Anaeromicrobium sediminis DY2726D isolated from West Pacific Ocean sediments.</title>
        <authorList>
            <person name="Zeng X."/>
        </authorList>
    </citation>
    <scope>NUCLEOTIDE SEQUENCE [LARGE SCALE GENOMIC DNA]</scope>
    <source>
        <strain evidence="14 15">DY2726D</strain>
    </source>
</reference>
<keyword evidence="11 12" id="KW-0472">Membrane</keyword>
<dbReference type="Pfam" id="PF12729">
    <property type="entry name" value="4HB_MCP_1"/>
    <property type="match status" value="1"/>
</dbReference>
<dbReference type="InterPro" id="IPR003660">
    <property type="entry name" value="HAMP_dom"/>
</dbReference>
<dbReference type="Gene3D" id="6.10.340.10">
    <property type="match status" value="1"/>
</dbReference>
<comment type="subcellular location">
    <subcellularLocation>
        <location evidence="1">Cell membrane</location>
        <topology evidence="1">Multi-pass membrane protein</topology>
    </subcellularLocation>
</comment>
<dbReference type="GO" id="GO:0005886">
    <property type="term" value="C:plasma membrane"/>
    <property type="evidence" value="ECO:0007669"/>
    <property type="project" value="UniProtKB-SubCell"/>
</dbReference>
<feature type="transmembrane region" description="Helical" evidence="12">
    <location>
        <begin position="15"/>
        <end position="34"/>
    </location>
</feature>
<comment type="caution">
    <text evidence="14">The sequence shown here is derived from an EMBL/GenBank/DDBJ whole genome shotgun (WGS) entry which is preliminary data.</text>
</comment>
<evidence type="ECO:0000256" key="11">
    <source>
        <dbReference type="ARBA" id="ARBA00023136"/>
    </source>
</evidence>
<keyword evidence="6" id="KW-0547">Nucleotide-binding</keyword>
<organism evidence="14 15">
    <name type="scientific">Anaeromicrobium sediminis</name>
    <dbReference type="NCBI Taxonomy" id="1478221"/>
    <lineage>
        <taxon>Bacteria</taxon>
        <taxon>Bacillati</taxon>
        <taxon>Bacillota</taxon>
        <taxon>Clostridia</taxon>
        <taxon>Peptostreptococcales</taxon>
        <taxon>Thermotaleaceae</taxon>
        <taxon>Anaeromicrobium</taxon>
    </lineage>
</organism>
<dbReference type="SUPFAM" id="SSF158472">
    <property type="entry name" value="HAMP domain-like"/>
    <property type="match status" value="1"/>
</dbReference>
<evidence type="ECO:0000313" key="14">
    <source>
        <dbReference type="EMBL" id="PAB59516.1"/>
    </source>
</evidence>
<evidence type="ECO:0000256" key="4">
    <source>
        <dbReference type="ARBA" id="ARBA00022679"/>
    </source>
</evidence>